<keyword evidence="8" id="KW-0732">Signal</keyword>
<dbReference type="RefSeq" id="WP_133494145.1">
    <property type="nucleotide sequence ID" value="NZ_BMLU01000001.1"/>
</dbReference>
<feature type="signal peptide" evidence="8">
    <location>
        <begin position="1"/>
        <end position="22"/>
    </location>
</feature>
<dbReference type="Pfam" id="PF02321">
    <property type="entry name" value="OEP"/>
    <property type="match status" value="2"/>
</dbReference>
<dbReference type="InterPro" id="IPR003423">
    <property type="entry name" value="OMP_efflux"/>
</dbReference>
<dbReference type="InterPro" id="IPR051906">
    <property type="entry name" value="TolC-like"/>
</dbReference>
<dbReference type="OrthoDB" id="314748at2"/>
<dbReference type="GO" id="GO:0015288">
    <property type="term" value="F:porin activity"/>
    <property type="evidence" value="ECO:0007669"/>
    <property type="project" value="TreeGrafter"/>
</dbReference>
<evidence type="ECO:0000256" key="1">
    <source>
        <dbReference type="ARBA" id="ARBA00004442"/>
    </source>
</evidence>
<name>A0A4R6FYE3_9SPHN</name>
<dbReference type="EMBL" id="SNWD01000001">
    <property type="protein sequence ID" value="TDN87013.1"/>
    <property type="molecule type" value="Genomic_DNA"/>
</dbReference>
<sequence>MIRGAGGVLILAGLALSIPLNGANAQAGPRVAPDTRPPTGAMVTLRSAALAALTSHPRIAEASGTLASRREEIDEARAGYYPRISAGLTGGYDSRIRASWRPRPTISADQMLYDFGKVASAVEAARAGTREGRAQLFLAIDDLVRETAYAVVELQRSAALRQVALDQLASVTDISRLVTDRYQTGAATRSDALQAKARVEDARATLAQISATHQRWASALAYLMGRDLPVERVAMQEPDWLKRACSITGTHPDEIPAVMVARARRDRARADLHRAHADQLPTLSIGGDASTDIFSPTSDRSIYSVGLNVSSEIFSGGARKARARGAEYALGSANAGIARAELEARRNLAEARTQVPLLRDLLATLETRRADMAETGRLYRMQYLQMGTRTLVDLLNAEQELHQVGFDAANTAHDLRRLELDCLYNDGALRTAFDLDPLVAEMAS</sequence>
<dbReference type="GO" id="GO:0009279">
    <property type="term" value="C:cell outer membrane"/>
    <property type="evidence" value="ECO:0007669"/>
    <property type="project" value="UniProtKB-SubCell"/>
</dbReference>
<dbReference type="AlphaFoldDB" id="A0A4R6FYE3"/>
<protein>
    <submittedName>
        <fullName evidence="9">Adhesin transport system outer membrane protein</fullName>
    </submittedName>
</protein>
<dbReference type="PANTHER" id="PTHR30026:SF22">
    <property type="entry name" value="OUTER MEMBRANE EFFLUX PROTEIN"/>
    <property type="match status" value="1"/>
</dbReference>
<keyword evidence="5" id="KW-0812">Transmembrane</keyword>
<keyword evidence="7" id="KW-0998">Cell outer membrane</keyword>
<comment type="similarity">
    <text evidence="2">Belongs to the outer membrane factor (OMF) (TC 1.B.17) family.</text>
</comment>
<evidence type="ECO:0000256" key="7">
    <source>
        <dbReference type="ARBA" id="ARBA00023237"/>
    </source>
</evidence>
<dbReference type="Proteomes" id="UP000295493">
    <property type="component" value="Unassembled WGS sequence"/>
</dbReference>
<keyword evidence="10" id="KW-1185">Reference proteome</keyword>
<accession>A0A4R6FYE3</accession>
<comment type="subcellular location">
    <subcellularLocation>
        <location evidence="1">Cell outer membrane</location>
    </subcellularLocation>
</comment>
<dbReference type="Gene3D" id="1.20.1600.10">
    <property type="entry name" value="Outer membrane efflux proteins (OEP)"/>
    <property type="match status" value="1"/>
</dbReference>
<evidence type="ECO:0000256" key="3">
    <source>
        <dbReference type="ARBA" id="ARBA00022448"/>
    </source>
</evidence>
<gene>
    <name evidence="9" type="ORF">EV664_101592</name>
</gene>
<evidence type="ECO:0000256" key="8">
    <source>
        <dbReference type="SAM" id="SignalP"/>
    </source>
</evidence>
<dbReference type="GO" id="GO:0015562">
    <property type="term" value="F:efflux transmembrane transporter activity"/>
    <property type="evidence" value="ECO:0007669"/>
    <property type="project" value="InterPro"/>
</dbReference>
<comment type="caution">
    <text evidence="9">The sequence shown here is derived from an EMBL/GenBank/DDBJ whole genome shotgun (WGS) entry which is preliminary data.</text>
</comment>
<evidence type="ECO:0000313" key="10">
    <source>
        <dbReference type="Proteomes" id="UP000295493"/>
    </source>
</evidence>
<evidence type="ECO:0000256" key="4">
    <source>
        <dbReference type="ARBA" id="ARBA00022452"/>
    </source>
</evidence>
<evidence type="ECO:0000256" key="2">
    <source>
        <dbReference type="ARBA" id="ARBA00007613"/>
    </source>
</evidence>
<reference evidence="9 10" key="1">
    <citation type="submission" date="2019-03" db="EMBL/GenBank/DDBJ databases">
        <title>Genomic Encyclopedia of Type Strains, Phase IV (KMG-IV): sequencing the most valuable type-strain genomes for metagenomic binning, comparative biology and taxonomic classification.</title>
        <authorList>
            <person name="Goeker M."/>
        </authorList>
    </citation>
    <scope>NUCLEOTIDE SEQUENCE [LARGE SCALE GENOMIC DNA]</scope>
    <source>
        <strain evidence="9 10">DSM 25059</strain>
    </source>
</reference>
<keyword evidence="6" id="KW-0472">Membrane</keyword>
<evidence type="ECO:0000313" key="9">
    <source>
        <dbReference type="EMBL" id="TDN87013.1"/>
    </source>
</evidence>
<keyword evidence="3" id="KW-0813">Transport</keyword>
<keyword evidence="4" id="KW-1134">Transmembrane beta strand</keyword>
<dbReference type="GO" id="GO:1990281">
    <property type="term" value="C:efflux pump complex"/>
    <property type="evidence" value="ECO:0007669"/>
    <property type="project" value="TreeGrafter"/>
</dbReference>
<organism evidence="9 10">
    <name type="scientific">Stakelama pacifica</name>
    <dbReference type="NCBI Taxonomy" id="517720"/>
    <lineage>
        <taxon>Bacteria</taxon>
        <taxon>Pseudomonadati</taxon>
        <taxon>Pseudomonadota</taxon>
        <taxon>Alphaproteobacteria</taxon>
        <taxon>Sphingomonadales</taxon>
        <taxon>Sphingomonadaceae</taxon>
        <taxon>Stakelama</taxon>
    </lineage>
</organism>
<proteinExistence type="inferred from homology"/>
<dbReference type="PANTHER" id="PTHR30026">
    <property type="entry name" value="OUTER MEMBRANE PROTEIN TOLC"/>
    <property type="match status" value="1"/>
</dbReference>
<feature type="chain" id="PRO_5020826568" evidence="8">
    <location>
        <begin position="23"/>
        <end position="444"/>
    </location>
</feature>
<dbReference type="SUPFAM" id="SSF56954">
    <property type="entry name" value="Outer membrane efflux proteins (OEP)"/>
    <property type="match status" value="1"/>
</dbReference>
<evidence type="ECO:0000256" key="6">
    <source>
        <dbReference type="ARBA" id="ARBA00023136"/>
    </source>
</evidence>
<evidence type="ECO:0000256" key="5">
    <source>
        <dbReference type="ARBA" id="ARBA00022692"/>
    </source>
</evidence>